<evidence type="ECO:0000313" key="7">
    <source>
        <dbReference type="Proteomes" id="UP001226691"/>
    </source>
</evidence>
<keyword evidence="1" id="KW-0732">Signal</keyword>
<dbReference type="InterPro" id="IPR015914">
    <property type="entry name" value="PAPs_N"/>
</dbReference>
<dbReference type="InterPro" id="IPR008963">
    <property type="entry name" value="Purple_acid_Pase-like_N"/>
</dbReference>
<feature type="compositionally biased region" description="Low complexity" evidence="2">
    <location>
        <begin position="492"/>
        <end position="529"/>
    </location>
</feature>
<dbReference type="InterPro" id="IPR039331">
    <property type="entry name" value="PAPs-like"/>
</dbReference>
<evidence type="ECO:0000313" key="6">
    <source>
        <dbReference type="EMBL" id="MDQ1123188.1"/>
    </source>
</evidence>
<keyword evidence="3" id="KW-0472">Membrane</keyword>
<dbReference type="EMBL" id="JAUTBF010000001">
    <property type="protein sequence ID" value="MDQ1123188.1"/>
    <property type="molecule type" value="Genomic_DNA"/>
</dbReference>
<protein>
    <recommendedName>
        <fullName evidence="8">Calcineurin-like phosphoesterase</fullName>
    </recommendedName>
</protein>
<keyword evidence="3" id="KW-0812">Transmembrane</keyword>
<evidence type="ECO:0000259" key="4">
    <source>
        <dbReference type="Pfam" id="PF00149"/>
    </source>
</evidence>
<feature type="domain" description="Calcineurin-like phosphoesterase" evidence="4">
    <location>
        <begin position="159"/>
        <end position="347"/>
    </location>
</feature>
<keyword evidence="7" id="KW-1185">Reference proteome</keyword>
<dbReference type="Gene3D" id="2.60.40.380">
    <property type="entry name" value="Purple acid phosphatase-like, N-terminal"/>
    <property type="match status" value="1"/>
</dbReference>
<dbReference type="Proteomes" id="UP001226691">
    <property type="component" value="Unassembled WGS sequence"/>
</dbReference>
<evidence type="ECO:0000259" key="5">
    <source>
        <dbReference type="Pfam" id="PF16656"/>
    </source>
</evidence>
<dbReference type="SUPFAM" id="SSF56300">
    <property type="entry name" value="Metallo-dependent phosphatases"/>
    <property type="match status" value="1"/>
</dbReference>
<feature type="region of interest" description="Disordered" evidence="2">
    <location>
        <begin position="457"/>
        <end position="534"/>
    </location>
</feature>
<evidence type="ECO:0000256" key="3">
    <source>
        <dbReference type="SAM" id="Phobius"/>
    </source>
</evidence>
<feature type="domain" description="Purple acid phosphatase N-terminal" evidence="5">
    <location>
        <begin position="53"/>
        <end position="149"/>
    </location>
</feature>
<feature type="compositionally biased region" description="Pro residues" evidence="2">
    <location>
        <begin position="469"/>
        <end position="491"/>
    </location>
</feature>
<comment type="caution">
    <text evidence="6">The sequence shown here is derived from an EMBL/GenBank/DDBJ whole genome shotgun (WGS) entry which is preliminary data.</text>
</comment>
<reference evidence="6 7" key="1">
    <citation type="submission" date="2023-07" db="EMBL/GenBank/DDBJ databases">
        <title>Functional and genomic diversity of the sorghum phyllosphere microbiome.</title>
        <authorList>
            <person name="Shade A."/>
        </authorList>
    </citation>
    <scope>NUCLEOTIDE SEQUENCE [LARGE SCALE GENOMIC DNA]</scope>
    <source>
        <strain evidence="6 7">SORGH_AS_1207</strain>
    </source>
</reference>
<dbReference type="Gene3D" id="3.60.21.10">
    <property type="match status" value="1"/>
</dbReference>
<dbReference type="InterPro" id="IPR004843">
    <property type="entry name" value="Calcineurin-like_PHP"/>
</dbReference>
<organism evidence="6 7">
    <name type="scientific">Microbacterium trichothecenolyticum</name>
    <name type="common">Aureobacterium trichothecenolyticum</name>
    <dbReference type="NCBI Taxonomy" id="69370"/>
    <lineage>
        <taxon>Bacteria</taxon>
        <taxon>Bacillati</taxon>
        <taxon>Actinomycetota</taxon>
        <taxon>Actinomycetes</taxon>
        <taxon>Micrococcales</taxon>
        <taxon>Microbacteriaceae</taxon>
        <taxon>Microbacterium</taxon>
    </lineage>
</organism>
<accession>A0ABU0TU48</accession>
<dbReference type="InterPro" id="IPR029052">
    <property type="entry name" value="Metallo-depent_PP-like"/>
</dbReference>
<keyword evidence="3" id="KW-1133">Transmembrane helix</keyword>
<dbReference type="Pfam" id="PF16656">
    <property type="entry name" value="Pur_ac_phosph_N"/>
    <property type="match status" value="1"/>
</dbReference>
<proteinExistence type="predicted"/>
<dbReference type="Pfam" id="PF00149">
    <property type="entry name" value="Metallophos"/>
    <property type="match status" value="1"/>
</dbReference>
<evidence type="ECO:0008006" key="8">
    <source>
        <dbReference type="Google" id="ProtNLM"/>
    </source>
</evidence>
<dbReference type="PANTHER" id="PTHR22953">
    <property type="entry name" value="ACID PHOSPHATASE RELATED"/>
    <property type="match status" value="1"/>
</dbReference>
<feature type="transmembrane region" description="Helical" evidence="3">
    <location>
        <begin position="635"/>
        <end position="660"/>
    </location>
</feature>
<name>A0ABU0TU48_MICTR</name>
<feature type="region of interest" description="Disordered" evidence="2">
    <location>
        <begin position="387"/>
        <end position="407"/>
    </location>
</feature>
<dbReference type="RefSeq" id="WP_307482411.1">
    <property type="nucleotide sequence ID" value="NZ_JAUTBF010000001.1"/>
</dbReference>
<dbReference type="SUPFAM" id="SSF49363">
    <property type="entry name" value="Purple acid phosphatase, N-terminal domain"/>
    <property type="match status" value="1"/>
</dbReference>
<dbReference type="PANTHER" id="PTHR22953:SF153">
    <property type="entry name" value="PURPLE ACID PHOSPHATASE"/>
    <property type="match status" value="1"/>
</dbReference>
<gene>
    <name evidence="6" type="ORF">QE412_001761</name>
</gene>
<evidence type="ECO:0000256" key="2">
    <source>
        <dbReference type="SAM" id="MobiDB-lite"/>
    </source>
</evidence>
<evidence type="ECO:0000256" key="1">
    <source>
        <dbReference type="ARBA" id="ARBA00022729"/>
    </source>
</evidence>
<sequence>MLVSARPTAVTAGAIALAIGLSSFGGGVAVAAGGGLAPPAVDPASVHRPTAAPDRIVLTPTTTPQVSQAVSWRTSTEVTAPRIEWAASGPGLVSGASSAEAVSSTRVDTTLGYPVMYHSAVMTGLEAGATYVYRVGDGDSWSEWLEFRTASAEPGDFSFIVQGDAQNDNKAYTSRAFRAAFEARPYAKLAVHVGDLVDTETSDAEWGEWHGAGALVNQYANVIATPGNHEYYPGPDLTAYWPAQFSFPQNGPAIDALDETVYSVDYQGVRFVALNSNAQDAASLQAQTTWLDAVLTDNPQEWTVVTFHHPVFSNSSGRDNAAIRQAWLPVLEKHDVDLVVQGHDHTYGRGNLVSREQGLPAGADPAHSHTGPVYMVTVAGPKKYDLAPAGDNNWTQNGANRRAAGEDRQMYQTVDVTGDGRMHVEAHSVDGVLFDAFTITKDADGSKLVTDDAQWVGGAGSTREGVNAPPAPTPTPTVTPSPTATPTPIATPSPTGSPTVRPTDVPTATPTVAPTVAPTTAPTGAPGTGSESEVLLSTREATPGSALRIEAGGFAPGEHVSIELHSTPVLLGTATADDEGRIRARVSIPADAEPGEHRIVLVGATSARTVGAPLTITRSASAPPIASGLAATGSALPVTLMVLGAALVAAGGAIVLRFVLRNRKAS</sequence>